<dbReference type="SUPFAM" id="SSF52540">
    <property type="entry name" value="P-loop containing nucleoside triphosphate hydrolases"/>
    <property type="match status" value="1"/>
</dbReference>
<comment type="subunit">
    <text evidence="15">Interacts through its C-terminal domain (CTD) with the CTD of eIF1A (EIF1AX) or with the CTD of EIF5 (mutually exclusive) through a common binding site. Interacts with eIF1A (EIF1AX) from the location of the start codon by the 43S complex until the formation of the 80S complex. Interacts with ANXA5 in a calcium and phospholipid-dependent manner.</text>
</comment>
<dbReference type="Pfam" id="PF11987">
    <property type="entry name" value="IF-2"/>
    <property type="match status" value="1"/>
</dbReference>
<keyword evidence="12" id="KW-0342">GTP-binding</keyword>
<dbReference type="EC" id="3.6.5.3" evidence="4"/>
<evidence type="ECO:0000256" key="15">
    <source>
        <dbReference type="ARBA" id="ARBA00061781"/>
    </source>
</evidence>
<dbReference type="Gene3D" id="2.40.30.10">
    <property type="entry name" value="Translation factors"/>
    <property type="match status" value="2"/>
</dbReference>
<dbReference type="FunFam" id="2.40.30.10:FF:000026">
    <property type="entry name" value="Eukaryotic translation initiation factor 5B"/>
    <property type="match status" value="1"/>
</dbReference>
<dbReference type="PANTHER" id="PTHR43381">
    <property type="entry name" value="TRANSLATION INITIATION FACTOR IF-2-RELATED"/>
    <property type="match status" value="1"/>
</dbReference>
<dbReference type="Pfam" id="PF00009">
    <property type="entry name" value="GTP_EFTU"/>
    <property type="match status" value="1"/>
</dbReference>
<dbReference type="InterPro" id="IPR005225">
    <property type="entry name" value="Small_GTP-bd"/>
</dbReference>
<keyword evidence="11" id="KW-0648">Protein biosynthesis</keyword>
<sequence>MGKAKKGRKGAKGDDSESEREVETQELTDKVNSKKSKPPKSKQNQDDDSDEEVPKKLQTKKTAPKPKKEKKIDISDESDDDEPVPTSKVQKSFALLKVDDSDPEENNPAGDSDSEVKIVKSDSKKKSNKNSDENRTKEQGGKKGKKSRKRRDDSDEDIEKVLAELELEYSGVKKEDIPKAEPEKPPEEIKPKKKQEKEPSVEPAEDKNEEPEETSTVKTAAQKKKERKEREKLKKQAKKETLKKQDSTEAEEPAKKVTESIETVEQEQEDGEKESKKKKKKGAKEEKESKEPKKGPGKKTIAAMQEALKKIKEEEERLKREEEERLIREEEAEKARLEAIRLEQERKEKKKQKEKERRERLKAEGKLLTPKQKADRARAQALIDSLKAQGVELPDVGVKKPRPGTRIKPTKQQKEQIKDSKPEEELEEPKVEETPTVETDVPIKEEQQEKEPEVAEDVKDAWDASSDEDGSDEVTPPVREDKSKTKRKTEEDQDKSSSEEESEGSDTEDSESEDEDDDEDEEDEDAKTAAEKSRDRAVERIKARKEAAEKAKNVDNLRAGIVCVLGHVDTGKTKILDKLRRTNVQDGEAGGITQQIGATNVPIDAIKEQIKFVKGASEMEMKVPGLLIIDTPGHESFSNLRSRGSSLCDIAILVVDIMHGLEPQTIESINLLKTRKTPFIVALNKIDRLYDWQTMSRKDVRDIIKSQAANTQIEFEQRTKEVIVQFATQGLNAALYYENPDIRSYVSLVPTSAITGEGMGNLLALIVEFCQTKLPKRLMYSDELQATVLEVKAIPGLGTTIDVILVNGTLREGDTMVCAGTDGAIVTQIRSLLMPQPLRELRVKNAYVEYKEIKAAQGVKIAARELEKAIAGLNLFVAQKSDEVDILKEDVTRELKSALSKIKLQERGVYVQASTLGSLEALLEFLRTSKIPYSGIRIGPVVKKDVMKASIMLEHESQYATILAFDVRVERDAQELADTLGVKIFQADIIYHLFDKFMAYREELKQKKREEFKHIAVFPCKLKILPQFVFNSRDPIVVGVMVEAGIVKEGTPICVPSKEFVDLGVVTSIEVNHKNVENARKGQEVCIKIEPVPGEAPKMVGRHFEVTDMLVSKISRQSIDACKDYFRDDLVKTDWQLMVELKKLFQIL</sequence>
<feature type="compositionally biased region" description="Basic and acidic residues" evidence="16">
    <location>
        <begin position="11"/>
        <end position="32"/>
    </location>
</feature>
<keyword evidence="7" id="KW-0396">Initiation factor</keyword>
<organism evidence="18 19">
    <name type="scientific">Zophobas morio</name>
    <dbReference type="NCBI Taxonomy" id="2755281"/>
    <lineage>
        <taxon>Eukaryota</taxon>
        <taxon>Metazoa</taxon>
        <taxon>Ecdysozoa</taxon>
        <taxon>Arthropoda</taxon>
        <taxon>Hexapoda</taxon>
        <taxon>Insecta</taxon>
        <taxon>Pterygota</taxon>
        <taxon>Neoptera</taxon>
        <taxon>Endopterygota</taxon>
        <taxon>Coleoptera</taxon>
        <taxon>Polyphaga</taxon>
        <taxon>Cucujiformia</taxon>
        <taxon>Tenebrionidae</taxon>
        <taxon>Zophobas</taxon>
    </lineage>
</organism>
<evidence type="ECO:0000256" key="11">
    <source>
        <dbReference type="ARBA" id="ARBA00022917"/>
    </source>
</evidence>
<evidence type="ECO:0000256" key="14">
    <source>
        <dbReference type="ARBA" id="ARBA00053410"/>
    </source>
</evidence>
<feature type="region of interest" description="Disordered" evidence="16">
    <location>
        <begin position="345"/>
        <end position="537"/>
    </location>
</feature>
<dbReference type="AlphaFoldDB" id="A0AA38MK02"/>
<dbReference type="InterPro" id="IPR029459">
    <property type="entry name" value="EFTU-type"/>
</dbReference>
<evidence type="ECO:0000256" key="9">
    <source>
        <dbReference type="ARBA" id="ARBA00022741"/>
    </source>
</evidence>
<dbReference type="InterPro" id="IPR023115">
    <property type="entry name" value="TIF_IF2_dom3"/>
</dbReference>
<dbReference type="Proteomes" id="UP001168821">
    <property type="component" value="Unassembled WGS sequence"/>
</dbReference>
<dbReference type="FunFam" id="3.40.50.10050:FF:000002">
    <property type="entry name" value="Eukaryotic translation initiation factor 5B"/>
    <property type="match status" value="1"/>
</dbReference>
<keyword evidence="8" id="KW-0479">Metal-binding</keyword>
<dbReference type="SUPFAM" id="SSF50447">
    <property type="entry name" value="Translation proteins"/>
    <property type="match status" value="1"/>
</dbReference>
<dbReference type="Pfam" id="PF14578">
    <property type="entry name" value="GTP_EFTU_D4"/>
    <property type="match status" value="1"/>
</dbReference>
<dbReference type="InterPro" id="IPR015760">
    <property type="entry name" value="TIF_IF2"/>
</dbReference>
<feature type="compositionally biased region" description="Basic and acidic residues" evidence="16">
    <location>
        <begin position="526"/>
        <end position="537"/>
    </location>
</feature>
<dbReference type="PRINTS" id="PR00315">
    <property type="entry name" value="ELONGATNFCT"/>
</dbReference>
<evidence type="ECO:0000256" key="3">
    <source>
        <dbReference type="ARBA" id="ARBA00007733"/>
    </source>
</evidence>
<feature type="compositionally biased region" description="Basic and acidic residues" evidence="16">
    <location>
        <begin position="283"/>
        <end position="294"/>
    </location>
</feature>
<evidence type="ECO:0000256" key="10">
    <source>
        <dbReference type="ARBA" id="ARBA00022801"/>
    </source>
</evidence>
<dbReference type="InterPro" id="IPR036925">
    <property type="entry name" value="TIF_IF2_dom3_sf"/>
</dbReference>
<dbReference type="GO" id="GO:0003924">
    <property type="term" value="F:GTPase activity"/>
    <property type="evidence" value="ECO:0007669"/>
    <property type="project" value="InterPro"/>
</dbReference>
<name>A0AA38MK02_9CUCU</name>
<gene>
    <name evidence="18" type="ORF">Zmor_010498</name>
</gene>
<feature type="compositionally biased region" description="Basic residues" evidence="16">
    <location>
        <begin position="399"/>
        <end position="411"/>
    </location>
</feature>
<dbReference type="GO" id="GO:0003743">
    <property type="term" value="F:translation initiation factor activity"/>
    <property type="evidence" value="ECO:0007669"/>
    <property type="project" value="UniProtKB-KW"/>
</dbReference>
<comment type="subcellular location">
    <subcellularLocation>
        <location evidence="2">Cytoplasm</location>
    </subcellularLocation>
</comment>
<comment type="similarity">
    <text evidence="3">Belongs to the TRAFAC class translation factor GTPase superfamily. Classic translation factor GTPase family. IF-2 subfamily.</text>
</comment>
<evidence type="ECO:0000256" key="7">
    <source>
        <dbReference type="ARBA" id="ARBA00022540"/>
    </source>
</evidence>
<feature type="compositionally biased region" description="Basic and acidic residues" evidence="16">
    <location>
        <begin position="345"/>
        <end position="365"/>
    </location>
</feature>
<feature type="compositionally biased region" description="Basic residues" evidence="16">
    <location>
        <begin position="1"/>
        <end position="10"/>
    </location>
</feature>
<dbReference type="InterPro" id="IPR027417">
    <property type="entry name" value="P-loop_NTPase"/>
</dbReference>
<comment type="function">
    <text evidence="14">Plays a role in translation initiation. Ribosome-dependent GTPase that promotes the joining of the 60S ribosomal subunit to the pre-initiation complex to form the 80S initiation complex with the initiator methionine-tRNA in the P-site base paired to the start codon. Together with eIF1A (EIF1AX), actively orients the initiator methionine-tRNA in a conformation that allows 60S ribosomal subunit joining to form the 80S initiation complex. Is released after formation of the 80S initiation complex. Its GTPase activity is not essential for ribosomal subunits joining, but GTP hydrolysis is needed for eIF1A (EIF1AX) ejection quickly followed by EIF5B release to form elongation-competent ribosomes. In contrast to its procaryotic homolog, does not promote recruitment of Met-rRNA to the small ribosomal subunit.</text>
</comment>
<dbReference type="CDD" id="cd01887">
    <property type="entry name" value="IF2_eIF5B"/>
    <property type="match status" value="1"/>
</dbReference>
<dbReference type="GO" id="GO:0046872">
    <property type="term" value="F:metal ion binding"/>
    <property type="evidence" value="ECO:0007669"/>
    <property type="project" value="UniProtKB-KW"/>
</dbReference>
<feature type="compositionally biased region" description="Acidic residues" evidence="16">
    <location>
        <begin position="499"/>
        <end position="525"/>
    </location>
</feature>
<evidence type="ECO:0000259" key="17">
    <source>
        <dbReference type="PROSITE" id="PS51722"/>
    </source>
</evidence>
<feature type="compositionally biased region" description="Basic and acidic residues" evidence="16">
    <location>
        <begin position="228"/>
        <end position="259"/>
    </location>
</feature>
<protein>
    <recommendedName>
        <fullName evidence="5">Eukaryotic translation initiation factor 5B</fullName>
        <ecNumber evidence="4">3.6.5.3</ecNumber>
    </recommendedName>
    <alternativeName>
        <fullName evidence="13">Translation initiation factor IF-2</fullName>
    </alternativeName>
</protein>
<dbReference type="PANTHER" id="PTHR43381:SF4">
    <property type="entry name" value="EUKARYOTIC TRANSLATION INITIATION FACTOR 5B"/>
    <property type="match status" value="1"/>
</dbReference>
<comment type="caution">
    <text evidence="18">The sequence shown here is derived from an EMBL/GenBank/DDBJ whole genome shotgun (WGS) entry which is preliminary data.</text>
</comment>
<feature type="compositionally biased region" description="Basic and acidic residues" evidence="16">
    <location>
        <begin position="114"/>
        <end position="141"/>
    </location>
</feature>
<evidence type="ECO:0000256" key="16">
    <source>
        <dbReference type="SAM" id="MobiDB-lite"/>
    </source>
</evidence>
<dbReference type="GO" id="GO:0005525">
    <property type="term" value="F:GTP binding"/>
    <property type="evidence" value="ECO:0007669"/>
    <property type="project" value="UniProtKB-KW"/>
</dbReference>
<dbReference type="NCBIfam" id="NF003078">
    <property type="entry name" value="PRK04004.1"/>
    <property type="match status" value="1"/>
</dbReference>
<dbReference type="FunFam" id="3.40.50.300:FF:000112">
    <property type="entry name" value="Eukaryotic translation initiation factor 5B"/>
    <property type="match status" value="1"/>
</dbReference>
<evidence type="ECO:0000256" key="6">
    <source>
        <dbReference type="ARBA" id="ARBA00022490"/>
    </source>
</evidence>
<proteinExistence type="inferred from homology"/>
<dbReference type="FunFam" id="2.40.30.10:FF:000013">
    <property type="entry name" value="eukaryotic translation initiation factor 5B"/>
    <property type="match status" value="1"/>
</dbReference>
<dbReference type="PROSITE" id="PS51722">
    <property type="entry name" value="G_TR_2"/>
    <property type="match status" value="1"/>
</dbReference>
<keyword evidence="10" id="KW-0378">Hydrolase</keyword>
<keyword evidence="9" id="KW-0547">Nucleotide-binding</keyword>
<dbReference type="InterPro" id="IPR000795">
    <property type="entry name" value="T_Tr_GTP-bd_dom"/>
</dbReference>
<evidence type="ECO:0000256" key="1">
    <source>
        <dbReference type="ARBA" id="ARBA00001944"/>
    </source>
</evidence>
<keyword evidence="19" id="KW-1185">Reference proteome</keyword>
<dbReference type="Gene3D" id="3.40.50.300">
    <property type="entry name" value="P-loop containing nucleotide triphosphate hydrolases"/>
    <property type="match status" value="1"/>
</dbReference>
<evidence type="ECO:0000313" key="18">
    <source>
        <dbReference type="EMBL" id="KAJ3658777.1"/>
    </source>
</evidence>
<dbReference type="SUPFAM" id="SSF52156">
    <property type="entry name" value="Initiation factor IF2/eIF5b, domain 3"/>
    <property type="match status" value="1"/>
</dbReference>
<evidence type="ECO:0000313" key="19">
    <source>
        <dbReference type="Proteomes" id="UP001168821"/>
    </source>
</evidence>
<evidence type="ECO:0000256" key="12">
    <source>
        <dbReference type="ARBA" id="ARBA00023134"/>
    </source>
</evidence>
<dbReference type="GO" id="GO:0005739">
    <property type="term" value="C:mitochondrion"/>
    <property type="evidence" value="ECO:0007669"/>
    <property type="project" value="TreeGrafter"/>
</dbReference>
<dbReference type="EMBL" id="JALNTZ010000003">
    <property type="protein sequence ID" value="KAJ3658777.1"/>
    <property type="molecule type" value="Genomic_DNA"/>
</dbReference>
<dbReference type="Gene3D" id="3.40.50.10050">
    <property type="entry name" value="Translation initiation factor IF- 2, domain 3"/>
    <property type="match status" value="1"/>
</dbReference>
<feature type="compositionally biased region" description="Basic and acidic residues" evidence="16">
    <location>
        <begin position="412"/>
        <end position="433"/>
    </location>
</feature>
<accession>A0AA38MK02</accession>
<feature type="region of interest" description="Disordered" evidence="16">
    <location>
        <begin position="1"/>
        <end position="333"/>
    </location>
</feature>
<evidence type="ECO:0000256" key="2">
    <source>
        <dbReference type="ARBA" id="ARBA00004496"/>
    </source>
</evidence>
<keyword evidence="6" id="KW-0963">Cytoplasm</keyword>
<feature type="compositionally biased region" description="Basic and acidic residues" evidence="16">
    <location>
        <begin position="478"/>
        <end position="498"/>
    </location>
</feature>
<dbReference type="CDD" id="cd16266">
    <property type="entry name" value="IF2_aeIF5B_IV"/>
    <property type="match status" value="1"/>
</dbReference>
<feature type="domain" description="Tr-type G" evidence="17">
    <location>
        <begin position="557"/>
        <end position="776"/>
    </location>
</feature>
<evidence type="ECO:0000256" key="4">
    <source>
        <dbReference type="ARBA" id="ARBA00011986"/>
    </source>
</evidence>
<dbReference type="CDD" id="cd03703">
    <property type="entry name" value="aeIF5B_II"/>
    <property type="match status" value="1"/>
</dbReference>
<feature type="compositionally biased region" description="Basic and acidic residues" evidence="16">
    <location>
        <begin position="307"/>
        <end position="333"/>
    </location>
</feature>
<evidence type="ECO:0000256" key="8">
    <source>
        <dbReference type="ARBA" id="ARBA00022723"/>
    </source>
</evidence>
<feature type="compositionally biased region" description="Acidic residues" evidence="16">
    <location>
        <begin position="262"/>
        <end position="272"/>
    </location>
</feature>
<reference evidence="18" key="1">
    <citation type="journal article" date="2023" name="G3 (Bethesda)">
        <title>Whole genome assemblies of Zophobas morio and Tenebrio molitor.</title>
        <authorList>
            <person name="Kaur S."/>
            <person name="Stinson S.A."/>
            <person name="diCenzo G.C."/>
        </authorList>
    </citation>
    <scope>NUCLEOTIDE SEQUENCE</scope>
    <source>
        <strain evidence="18">QUZm001</strain>
    </source>
</reference>
<comment type="cofactor">
    <cofactor evidence="1">
        <name>a monovalent cation</name>
        <dbReference type="ChEBI" id="CHEBI:60242"/>
    </cofactor>
</comment>
<feature type="compositionally biased region" description="Basic and acidic residues" evidence="16">
    <location>
        <begin position="171"/>
        <end position="206"/>
    </location>
</feature>
<feature type="compositionally biased region" description="Basic and acidic residues" evidence="16">
    <location>
        <begin position="441"/>
        <end position="462"/>
    </location>
</feature>
<evidence type="ECO:0000256" key="5">
    <source>
        <dbReference type="ARBA" id="ARBA00013824"/>
    </source>
</evidence>
<feature type="compositionally biased region" description="Basic residues" evidence="16">
    <location>
        <begin position="57"/>
        <end position="69"/>
    </location>
</feature>
<evidence type="ECO:0000256" key="13">
    <source>
        <dbReference type="ARBA" id="ARBA00032478"/>
    </source>
</evidence>
<dbReference type="InterPro" id="IPR009000">
    <property type="entry name" value="Transl_B-barrel_sf"/>
</dbReference>
<dbReference type="NCBIfam" id="TIGR00231">
    <property type="entry name" value="small_GTP"/>
    <property type="match status" value="1"/>
</dbReference>